<keyword evidence="1" id="KW-0812">Transmembrane</keyword>
<protein>
    <submittedName>
        <fullName evidence="3">Beta-lactamase/transpeptidase-like protein</fullName>
    </submittedName>
</protein>
<name>A0A0V0R6K2_PSEPJ</name>
<feature type="domain" description="Beta-lactamase-related" evidence="2">
    <location>
        <begin position="89"/>
        <end position="270"/>
    </location>
</feature>
<dbReference type="PANTHER" id="PTHR43319">
    <property type="entry name" value="BETA-LACTAMASE-RELATED"/>
    <property type="match status" value="1"/>
</dbReference>
<dbReference type="InterPro" id="IPR052907">
    <property type="entry name" value="Beta-lactamase/esterase"/>
</dbReference>
<proteinExistence type="predicted"/>
<sequence length="410" mass="46903">MNLRKILGHLTAITGILGIIYFLPNKIIFDLNYFIEEFMNSFIILLIMFILAKIIGGSEHSIFYTLFGIFKPEICIEGKVDKKFEEIKNQIKKIMQSGNEQGIQLVVYEKGQKVVDLVGISDTYSYDFNTLQCVFDISQMINQIVVALMVQQGYIKYDDKISKYWKEFGSNGKQDITLQQLISHEAGLRILNKQITDKNITTKGIRENQVGRIIEITIPSSKDLGKQVYHHTSQGLILNEIVRRIDPKRRTIGEFLNQEINPNLMRLGEFPSQNAHSNAQGLADLAQIMSLKGKSGNFGIFEKNFYENINQEIESTSLQKNFVNNRQYKLVKGGWNKYKIQYGNNKDSVNFYGQIGFGGSLVCWNSELQIGFAFVKNYISVDQSAQSAFSILQQCLQIIQKENITHKKQI</sequence>
<evidence type="ECO:0000259" key="2">
    <source>
        <dbReference type="Pfam" id="PF00144"/>
    </source>
</evidence>
<gene>
    <name evidence="3" type="ORF">PPERSA_08379</name>
</gene>
<dbReference type="InParanoid" id="A0A0V0R6K2"/>
<dbReference type="Proteomes" id="UP000054937">
    <property type="component" value="Unassembled WGS sequence"/>
</dbReference>
<organism evidence="3 4">
    <name type="scientific">Pseudocohnilembus persalinus</name>
    <name type="common">Ciliate</name>
    <dbReference type="NCBI Taxonomy" id="266149"/>
    <lineage>
        <taxon>Eukaryota</taxon>
        <taxon>Sar</taxon>
        <taxon>Alveolata</taxon>
        <taxon>Ciliophora</taxon>
        <taxon>Intramacronucleata</taxon>
        <taxon>Oligohymenophorea</taxon>
        <taxon>Scuticociliatia</taxon>
        <taxon>Philasterida</taxon>
        <taxon>Pseudocohnilembidae</taxon>
        <taxon>Pseudocohnilembus</taxon>
    </lineage>
</organism>
<keyword evidence="1" id="KW-0472">Membrane</keyword>
<dbReference type="InterPro" id="IPR012338">
    <property type="entry name" value="Beta-lactam/transpept-like"/>
</dbReference>
<accession>A0A0V0R6K2</accession>
<dbReference type="AlphaFoldDB" id="A0A0V0R6K2"/>
<dbReference type="InterPro" id="IPR001466">
    <property type="entry name" value="Beta-lactam-related"/>
</dbReference>
<comment type="caution">
    <text evidence="3">The sequence shown here is derived from an EMBL/GenBank/DDBJ whole genome shotgun (WGS) entry which is preliminary data.</text>
</comment>
<evidence type="ECO:0000256" key="1">
    <source>
        <dbReference type="SAM" id="Phobius"/>
    </source>
</evidence>
<reference evidence="3 4" key="1">
    <citation type="journal article" date="2015" name="Sci. Rep.">
        <title>Genome of the facultative scuticociliatosis pathogen Pseudocohnilembus persalinus provides insight into its virulence through horizontal gene transfer.</title>
        <authorList>
            <person name="Xiong J."/>
            <person name="Wang G."/>
            <person name="Cheng J."/>
            <person name="Tian M."/>
            <person name="Pan X."/>
            <person name="Warren A."/>
            <person name="Jiang C."/>
            <person name="Yuan D."/>
            <person name="Miao W."/>
        </authorList>
    </citation>
    <scope>NUCLEOTIDE SEQUENCE [LARGE SCALE GENOMIC DNA]</scope>
    <source>
        <strain evidence="3">36N120E</strain>
    </source>
</reference>
<dbReference type="Gene3D" id="3.40.710.10">
    <property type="entry name" value="DD-peptidase/beta-lactamase superfamily"/>
    <property type="match status" value="2"/>
</dbReference>
<dbReference type="PANTHER" id="PTHR43319:SF5">
    <property type="entry name" value="BETA-LACTAMASE-RELATED DOMAIN-CONTAINING PROTEIN"/>
    <property type="match status" value="1"/>
</dbReference>
<evidence type="ECO:0000313" key="3">
    <source>
        <dbReference type="EMBL" id="KRX09978.1"/>
    </source>
</evidence>
<keyword evidence="1" id="KW-1133">Transmembrane helix</keyword>
<dbReference type="Pfam" id="PF00144">
    <property type="entry name" value="Beta-lactamase"/>
    <property type="match status" value="1"/>
</dbReference>
<dbReference type="SUPFAM" id="SSF56601">
    <property type="entry name" value="beta-lactamase/transpeptidase-like"/>
    <property type="match status" value="1"/>
</dbReference>
<dbReference type="OrthoDB" id="427480at2759"/>
<evidence type="ECO:0000313" key="4">
    <source>
        <dbReference type="Proteomes" id="UP000054937"/>
    </source>
</evidence>
<dbReference type="EMBL" id="LDAU01000041">
    <property type="protein sequence ID" value="KRX09978.1"/>
    <property type="molecule type" value="Genomic_DNA"/>
</dbReference>
<keyword evidence="4" id="KW-1185">Reference proteome</keyword>
<feature type="transmembrane region" description="Helical" evidence="1">
    <location>
        <begin position="6"/>
        <end position="24"/>
    </location>
</feature>